<dbReference type="RefSeq" id="WP_214534282.1">
    <property type="nucleotide sequence ID" value="NZ_JAHFVK010000001.1"/>
</dbReference>
<keyword evidence="3" id="KW-1185">Reference proteome</keyword>
<evidence type="ECO:0008006" key="4">
    <source>
        <dbReference type="Google" id="ProtNLM"/>
    </source>
</evidence>
<feature type="transmembrane region" description="Helical" evidence="1">
    <location>
        <begin position="57"/>
        <end position="75"/>
    </location>
</feature>
<evidence type="ECO:0000313" key="3">
    <source>
        <dbReference type="Proteomes" id="UP000811255"/>
    </source>
</evidence>
<feature type="transmembrane region" description="Helical" evidence="1">
    <location>
        <begin position="95"/>
        <end position="121"/>
    </location>
</feature>
<name>A0ABS5W1A2_9SPHN</name>
<evidence type="ECO:0000313" key="2">
    <source>
        <dbReference type="EMBL" id="MBT2133005.1"/>
    </source>
</evidence>
<protein>
    <recommendedName>
        <fullName evidence="4">Glycerophosphoryl diester phosphodiesterase membrane domain-containing protein</fullName>
    </recommendedName>
</protein>
<organism evidence="2 3">
    <name type="scientific">Croceibacterium selenioxidans</name>
    <dbReference type="NCBI Taxonomy" id="2838833"/>
    <lineage>
        <taxon>Bacteria</taxon>
        <taxon>Pseudomonadati</taxon>
        <taxon>Pseudomonadota</taxon>
        <taxon>Alphaproteobacteria</taxon>
        <taxon>Sphingomonadales</taxon>
        <taxon>Erythrobacteraceae</taxon>
        <taxon>Croceibacterium</taxon>
    </lineage>
</organism>
<reference evidence="2 3" key="1">
    <citation type="submission" date="2021-05" db="EMBL/GenBank/DDBJ databases">
        <title>Croceibacterium sp. LX-88 genome sequence.</title>
        <authorList>
            <person name="Luo X."/>
        </authorList>
    </citation>
    <scope>NUCLEOTIDE SEQUENCE [LARGE SCALE GENOMIC DNA]</scope>
    <source>
        <strain evidence="2 3">LX-88</strain>
    </source>
</reference>
<dbReference type="Proteomes" id="UP000811255">
    <property type="component" value="Unassembled WGS sequence"/>
</dbReference>
<keyword evidence="1" id="KW-0472">Membrane</keyword>
<evidence type="ECO:0000256" key="1">
    <source>
        <dbReference type="SAM" id="Phobius"/>
    </source>
</evidence>
<accession>A0ABS5W1A2</accession>
<feature type="transmembrane region" description="Helical" evidence="1">
    <location>
        <begin position="185"/>
        <end position="212"/>
    </location>
</feature>
<feature type="transmembrane region" description="Helical" evidence="1">
    <location>
        <begin position="29"/>
        <end position="48"/>
    </location>
</feature>
<dbReference type="EMBL" id="JAHFVK010000001">
    <property type="protein sequence ID" value="MBT2133005.1"/>
    <property type="molecule type" value="Genomic_DNA"/>
</dbReference>
<keyword evidence="1" id="KW-0812">Transmembrane</keyword>
<sequence length="223" mass="23500">MVILTSRSLKIGTIIDKTLGVVEHGMKPTLIYVVGLTLINAAIGYYTVGMTAPMDQVVIGLGKFVVGVVTAYVLFDALLRRTGLISRTEGDVFLPYVGLSILYTLGVVAGMIAIVIPGLVIMARWMIAQPLLIGRGYGVRQALGESWERTRGSEFTILGAWFALALPLLAVVIACAILFDPADPIGIVITQLASSAMSVVSLAMGVAVYGLIVGKESQAAAFA</sequence>
<proteinExistence type="predicted"/>
<comment type="caution">
    <text evidence="2">The sequence shown here is derived from an EMBL/GenBank/DDBJ whole genome shotgun (WGS) entry which is preliminary data.</text>
</comment>
<gene>
    <name evidence="2" type="ORF">KK137_01555</name>
</gene>
<feature type="transmembrane region" description="Helical" evidence="1">
    <location>
        <begin position="155"/>
        <end position="179"/>
    </location>
</feature>
<keyword evidence="1" id="KW-1133">Transmembrane helix</keyword>